<accession>A0ABT4DH59</accession>
<keyword evidence="2" id="KW-1185">Reference proteome</keyword>
<proteinExistence type="predicted"/>
<dbReference type="SFLD" id="SFLDS00003">
    <property type="entry name" value="Haloacid_Dehalogenase"/>
    <property type="match status" value="1"/>
</dbReference>
<dbReference type="Proteomes" id="UP001144612">
    <property type="component" value="Unassembled WGS sequence"/>
</dbReference>
<dbReference type="EMBL" id="JAPQFJ010000032">
    <property type="protein sequence ID" value="MCY6960531.1"/>
    <property type="molecule type" value="Genomic_DNA"/>
</dbReference>
<dbReference type="SUPFAM" id="SSF56784">
    <property type="entry name" value="HAD-like"/>
    <property type="match status" value="1"/>
</dbReference>
<dbReference type="SFLD" id="SFLDG01129">
    <property type="entry name" value="C1.5:_HAD__Beta-PGM__Phosphata"/>
    <property type="match status" value="1"/>
</dbReference>
<organism evidence="1 2">
    <name type="scientific">Clostridium brassicae</name>
    <dbReference type="NCBI Taxonomy" id="2999072"/>
    <lineage>
        <taxon>Bacteria</taxon>
        <taxon>Bacillati</taxon>
        <taxon>Bacillota</taxon>
        <taxon>Clostridia</taxon>
        <taxon>Eubacteriales</taxon>
        <taxon>Clostridiaceae</taxon>
        <taxon>Clostridium</taxon>
    </lineage>
</organism>
<dbReference type="InterPro" id="IPR023198">
    <property type="entry name" value="PGP-like_dom2"/>
</dbReference>
<evidence type="ECO:0000313" key="1">
    <source>
        <dbReference type="EMBL" id="MCY6960531.1"/>
    </source>
</evidence>
<dbReference type="InterPro" id="IPR006439">
    <property type="entry name" value="HAD-SF_hydro_IA"/>
</dbReference>
<dbReference type="PANTHER" id="PTHR43434">
    <property type="entry name" value="PHOSPHOGLYCOLATE PHOSPHATASE"/>
    <property type="match status" value="1"/>
</dbReference>
<sequence length="219" mass="26055">MDIFKNVKTVFFDYDGTIHNSMYIYKPALKKAYNYLIQEGVVEDRDLKDEEIKYWLGFNSIEMWKRFIPGLPEDIKTKAREIVGDEMKKSVKEQRAVLYEGALETLSYLKKRGYHLVFVSNCGQYYKDIHNEAFGLDKYFEELAYAEEYKFVPKYEYLKEVMKKYPKDMVMVGDRYHDIKAGKNNNIYTIGCDYGFATEGELKEADLIIWDIREIKKYL</sequence>
<evidence type="ECO:0000313" key="2">
    <source>
        <dbReference type="Proteomes" id="UP001144612"/>
    </source>
</evidence>
<dbReference type="InterPro" id="IPR036412">
    <property type="entry name" value="HAD-like_sf"/>
</dbReference>
<dbReference type="InterPro" id="IPR041492">
    <property type="entry name" value="HAD_2"/>
</dbReference>
<keyword evidence="1" id="KW-0378">Hydrolase</keyword>
<dbReference type="NCBIfam" id="TIGR01549">
    <property type="entry name" value="HAD-SF-IA-v1"/>
    <property type="match status" value="1"/>
</dbReference>
<protein>
    <submittedName>
        <fullName evidence="1">HAD family hydrolase</fullName>
    </submittedName>
</protein>
<comment type="caution">
    <text evidence="1">The sequence shown here is derived from an EMBL/GenBank/DDBJ whole genome shotgun (WGS) entry which is preliminary data.</text>
</comment>
<dbReference type="InterPro" id="IPR050155">
    <property type="entry name" value="HAD-like_hydrolase_sf"/>
</dbReference>
<dbReference type="Pfam" id="PF13419">
    <property type="entry name" value="HAD_2"/>
    <property type="match status" value="1"/>
</dbReference>
<dbReference type="RefSeq" id="WP_268062968.1">
    <property type="nucleotide sequence ID" value="NZ_JAPQFJ010000032.1"/>
</dbReference>
<dbReference type="Gene3D" id="3.40.50.1000">
    <property type="entry name" value="HAD superfamily/HAD-like"/>
    <property type="match status" value="1"/>
</dbReference>
<dbReference type="Gene3D" id="1.10.150.240">
    <property type="entry name" value="Putative phosphatase, domain 2"/>
    <property type="match status" value="1"/>
</dbReference>
<name>A0ABT4DH59_9CLOT</name>
<dbReference type="InterPro" id="IPR023214">
    <property type="entry name" value="HAD_sf"/>
</dbReference>
<dbReference type="GO" id="GO:0016787">
    <property type="term" value="F:hydrolase activity"/>
    <property type="evidence" value="ECO:0007669"/>
    <property type="project" value="UniProtKB-KW"/>
</dbReference>
<reference evidence="1" key="1">
    <citation type="submission" date="2022-12" db="EMBL/GenBank/DDBJ databases">
        <title>Clostridium sp. nov., isolated from industrial wastewater.</title>
        <authorList>
            <person name="Jiayan W."/>
        </authorList>
    </citation>
    <scope>NUCLEOTIDE SEQUENCE</scope>
    <source>
        <strain evidence="1">ZC22-4</strain>
    </source>
</reference>
<gene>
    <name evidence="1" type="ORF">OW729_18195</name>
</gene>
<dbReference type="PANTHER" id="PTHR43434:SF1">
    <property type="entry name" value="PHOSPHOGLYCOLATE PHOSPHATASE"/>
    <property type="match status" value="1"/>
</dbReference>